<evidence type="ECO:0000313" key="1">
    <source>
        <dbReference type="EMBL" id="ACV50988.1"/>
    </source>
</evidence>
<sequence>MLTKEEREKIAERFKNHDEKYIVDFYRCLFGTNPPNGVPLEKSRRNTISRLIDLCDTSNMIELPLDKDGEVTHIGDIVYDENNKRYEVRQLTLDGNKWFVLAFSGDSCGDGYSFPVKFTHKKPATVALLARQIKDVLYADDDISYCTSSELLDIADQLESLGDSDD</sequence>
<evidence type="ECO:0000313" key="2">
    <source>
        <dbReference type="Proteomes" id="UP000000960"/>
    </source>
</evidence>
<dbReference type="Proteomes" id="UP000000960">
    <property type="component" value="Chromosome"/>
</dbReference>
<name>C8WA50_LANP1</name>
<dbReference type="OrthoDB" id="9969035at2"/>
<dbReference type="EMBL" id="CP001721">
    <property type="protein sequence ID" value="ACV50988.1"/>
    <property type="molecule type" value="Genomic_DNA"/>
</dbReference>
<organism evidence="1 2">
    <name type="scientific">Lancefieldella parvula (strain ATCC 33793 / DSM 20469 / CCUG 32760 / JCM 10300 / KCTC 3663 / VPI 0546 / 1246)</name>
    <name type="common">Atopobium parvulum</name>
    <dbReference type="NCBI Taxonomy" id="521095"/>
    <lineage>
        <taxon>Bacteria</taxon>
        <taxon>Bacillati</taxon>
        <taxon>Actinomycetota</taxon>
        <taxon>Coriobacteriia</taxon>
        <taxon>Coriobacteriales</taxon>
        <taxon>Atopobiaceae</taxon>
        <taxon>Lancefieldella</taxon>
    </lineage>
</organism>
<reference evidence="1 2" key="1">
    <citation type="journal article" date="2009" name="Stand. Genomic Sci.">
        <title>Complete genome sequence of Atopobium parvulum type strain (IPP 1246).</title>
        <authorList>
            <person name="Copeland A."/>
            <person name="Sikorski J."/>
            <person name="Lapidus A."/>
            <person name="Nolan M."/>
            <person name="Del Rio T.G."/>
            <person name="Lucas S."/>
            <person name="Chen F."/>
            <person name="Tice H."/>
            <person name="Pitluck S."/>
            <person name="Cheng J.F."/>
            <person name="Pukall R."/>
            <person name="Chertkov O."/>
            <person name="Brettin T."/>
            <person name="Han C."/>
            <person name="Detter J.C."/>
            <person name="Kuske C."/>
            <person name="Bruce D."/>
            <person name="Goodwin L."/>
            <person name="Ivanova N."/>
            <person name="Mavromatis K."/>
            <person name="Mikhailova N."/>
            <person name="Chen A."/>
            <person name="Palaniappan K."/>
            <person name="Chain P."/>
            <person name="Rohde M."/>
            <person name="Goker M."/>
            <person name="Bristow J."/>
            <person name="Eisen J.A."/>
            <person name="Markowitz V."/>
            <person name="Hugenholtz P."/>
            <person name="Kyrpides N.C."/>
            <person name="Klenk H.P."/>
            <person name="Detter J.C."/>
        </authorList>
    </citation>
    <scope>NUCLEOTIDE SEQUENCE [LARGE SCALE GENOMIC DNA]</scope>
    <source>
        <strain evidence="2">ATCC 33793 / DSM 20469 / CCUG 32760 / JCM 10300 / KCTC 3663 / VPI 0546 / 1246</strain>
    </source>
</reference>
<dbReference type="RefSeq" id="WP_012808645.1">
    <property type="nucleotide sequence ID" value="NC_013203.1"/>
</dbReference>
<gene>
    <name evidence="1" type="ordered locus">Apar_0558</name>
</gene>
<keyword evidence="2" id="KW-1185">Reference proteome</keyword>
<dbReference type="KEGG" id="apv:Apar_0558"/>
<proteinExistence type="predicted"/>
<accession>C8WA50</accession>
<dbReference type="STRING" id="521095.Apar_0558"/>
<dbReference type="HOGENOM" id="CLU_1599351_0_0_11"/>
<protein>
    <submittedName>
        <fullName evidence="1">Uncharacterized protein</fullName>
    </submittedName>
</protein>
<dbReference type="GeneID" id="84806087"/>
<dbReference type="AlphaFoldDB" id="C8WA50"/>